<name>A0A6A5WZP6_9PLEO</name>
<accession>A0A6A5WZP6</accession>
<evidence type="ECO:0000256" key="1">
    <source>
        <dbReference type="SAM" id="MobiDB-lite"/>
    </source>
</evidence>
<proteinExistence type="predicted"/>
<reference evidence="2" key="1">
    <citation type="journal article" date="2020" name="Stud. Mycol.">
        <title>101 Dothideomycetes genomes: a test case for predicting lifestyles and emergence of pathogens.</title>
        <authorList>
            <person name="Haridas S."/>
            <person name="Albert R."/>
            <person name="Binder M."/>
            <person name="Bloem J."/>
            <person name="Labutti K."/>
            <person name="Salamov A."/>
            <person name="Andreopoulos B."/>
            <person name="Baker S."/>
            <person name="Barry K."/>
            <person name="Bills G."/>
            <person name="Bluhm B."/>
            <person name="Cannon C."/>
            <person name="Castanera R."/>
            <person name="Culley D."/>
            <person name="Daum C."/>
            <person name="Ezra D."/>
            <person name="Gonzalez J."/>
            <person name="Henrissat B."/>
            <person name="Kuo A."/>
            <person name="Liang C."/>
            <person name="Lipzen A."/>
            <person name="Lutzoni F."/>
            <person name="Magnuson J."/>
            <person name="Mondo S."/>
            <person name="Nolan M."/>
            <person name="Ohm R."/>
            <person name="Pangilinan J."/>
            <person name="Park H.-J."/>
            <person name="Ramirez L."/>
            <person name="Alfaro M."/>
            <person name="Sun H."/>
            <person name="Tritt A."/>
            <person name="Yoshinaga Y."/>
            <person name="Zwiers L.-H."/>
            <person name="Turgeon B."/>
            <person name="Goodwin S."/>
            <person name="Spatafora J."/>
            <person name="Crous P."/>
            <person name="Grigoriev I."/>
        </authorList>
    </citation>
    <scope>NUCLEOTIDE SEQUENCE</scope>
    <source>
        <strain evidence="2">CBS 123094</strain>
    </source>
</reference>
<sequence length="344" mass="39578">MSHRHHDPTKQRELFADWQRLRPSIPPGQYGQPLSEEADNDRFLTWLTEPPGPTGRNQAHMMLAHNRANSENTRISPLNRPPISQPPLPATPMRPVMQLQTPSLCPHYLHPACPQDLPYCPGCRVKYLLKEVQRATDQWRARGGPGPNPNGVTPFYVRMRSRWIKAKCQLVQYIGQLEEWAEMEKDWEKEHQEVWEKVEDDDKEFVKSATEALYKARRECPLLECEESDFAPRGRDEGEGEKKEKKKVTWDEGIPECEQRQRLGFLRGHQLYEPGRWAAESGQSWLNTSFLTETSFGDPEHDKMLDKVWGEEPVGPGEGDTSEDIGEVTKVMGELDTKDEPDGE</sequence>
<protein>
    <submittedName>
        <fullName evidence="2">Uncharacterized protein</fullName>
    </submittedName>
</protein>
<gene>
    <name evidence="2" type="ORF">P154DRAFT_569073</name>
</gene>
<evidence type="ECO:0000313" key="3">
    <source>
        <dbReference type="Proteomes" id="UP000799779"/>
    </source>
</evidence>
<organism evidence="2 3">
    <name type="scientific">Amniculicola lignicola CBS 123094</name>
    <dbReference type="NCBI Taxonomy" id="1392246"/>
    <lineage>
        <taxon>Eukaryota</taxon>
        <taxon>Fungi</taxon>
        <taxon>Dikarya</taxon>
        <taxon>Ascomycota</taxon>
        <taxon>Pezizomycotina</taxon>
        <taxon>Dothideomycetes</taxon>
        <taxon>Pleosporomycetidae</taxon>
        <taxon>Pleosporales</taxon>
        <taxon>Amniculicolaceae</taxon>
        <taxon>Amniculicola</taxon>
    </lineage>
</organism>
<dbReference type="Proteomes" id="UP000799779">
    <property type="component" value="Unassembled WGS sequence"/>
</dbReference>
<dbReference type="OrthoDB" id="3797055at2759"/>
<keyword evidence="3" id="KW-1185">Reference proteome</keyword>
<feature type="region of interest" description="Disordered" evidence="1">
    <location>
        <begin position="1"/>
        <end position="35"/>
    </location>
</feature>
<evidence type="ECO:0000313" key="2">
    <source>
        <dbReference type="EMBL" id="KAF2007182.1"/>
    </source>
</evidence>
<dbReference type="EMBL" id="ML977557">
    <property type="protein sequence ID" value="KAF2007182.1"/>
    <property type="molecule type" value="Genomic_DNA"/>
</dbReference>
<dbReference type="AlphaFoldDB" id="A0A6A5WZP6"/>